<reference evidence="8" key="1">
    <citation type="journal article" date="2014" name="Int. J. Syst. Evol. Microbiol.">
        <title>Complete genome sequence of Corynebacterium casei LMG S-19264T (=DSM 44701T), isolated from a smear-ripened cheese.</title>
        <authorList>
            <consortium name="US DOE Joint Genome Institute (JGI-PGF)"/>
            <person name="Walter F."/>
            <person name="Albersmeier A."/>
            <person name="Kalinowski J."/>
            <person name="Ruckert C."/>
        </authorList>
    </citation>
    <scope>NUCLEOTIDE SEQUENCE</scope>
    <source>
        <strain evidence="8">KCTC 12113</strain>
    </source>
</reference>
<comment type="caution">
    <text evidence="8">The sequence shown here is derived from an EMBL/GenBank/DDBJ whole genome shotgun (WGS) entry which is preliminary data.</text>
</comment>
<accession>A0A918J1V6</accession>
<evidence type="ECO:0000313" key="9">
    <source>
        <dbReference type="Proteomes" id="UP000634668"/>
    </source>
</evidence>
<keyword evidence="9" id="KW-1185">Reference proteome</keyword>
<dbReference type="CDD" id="cd04726">
    <property type="entry name" value="KGPDC_HPS"/>
    <property type="match status" value="1"/>
</dbReference>
<dbReference type="RefSeq" id="WP_026813962.1">
    <property type="nucleotide sequence ID" value="NZ_BMWP01000022.1"/>
</dbReference>
<dbReference type="AlphaFoldDB" id="A0A918J1V6"/>
<protein>
    <recommendedName>
        <fullName evidence="4">3-hexulose-6-phosphate synthase</fullName>
        <ecNumber evidence="4">4.1.2.43</ecNumber>
    </recommendedName>
</protein>
<evidence type="ECO:0000256" key="3">
    <source>
        <dbReference type="ARBA" id="ARBA00006350"/>
    </source>
</evidence>
<comment type="pathway">
    <text evidence="2">One-carbon metabolism; formaldehyde assimilation via RuMP pathway; D-fructose 6-phosphate from D-ribulose 5-phosphate and formaldehyde: step 1/2.</text>
</comment>
<keyword evidence="6" id="KW-0119">Carbohydrate metabolism</keyword>
<sequence length="209" mass="21365">MAKLQVAIDLLKIEDAIALAKKVAPYIDIIELGTPLIKSEGLSGIRKMKDAFPDKLVLADFKTADAGELEANMAFGAGADYVTILGTTGDSTIAGAVKAAKEHGKGVVVDTIGVKDRVKRAKEAIALGAAFVELHAGLDEQAEEGYSIQVLIDEAARAGVPVSIAGGVNMNSIAAVKQSGVVVAVAGAAIYGAENPAEAAKALKEILNA</sequence>
<dbReference type="GO" id="GO:0043801">
    <property type="term" value="F:hexulose-6-phosphate synthase activity"/>
    <property type="evidence" value="ECO:0007669"/>
    <property type="project" value="UniProtKB-EC"/>
</dbReference>
<organism evidence="8 9">
    <name type="scientific">Arenibacter certesii</name>
    <dbReference type="NCBI Taxonomy" id="228955"/>
    <lineage>
        <taxon>Bacteria</taxon>
        <taxon>Pseudomonadati</taxon>
        <taxon>Bacteroidota</taxon>
        <taxon>Flavobacteriia</taxon>
        <taxon>Flavobacteriales</taxon>
        <taxon>Flavobacteriaceae</taxon>
        <taxon>Arenibacter</taxon>
    </lineage>
</organism>
<dbReference type="InterPro" id="IPR017553">
    <property type="entry name" value="3-hexulose-6-phosphate_synth"/>
</dbReference>
<evidence type="ECO:0000259" key="7">
    <source>
        <dbReference type="SMART" id="SM00934"/>
    </source>
</evidence>
<dbReference type="GO" id="GO:0033982">
    <property type="term" value="F:3-dehydro-L-gulonate-6-phosphate decarboxylase activity"/>
    <property type="evidence" value="ECO:0007669"/>
    <property type="project" value="TreeGrafter"/>
</dbReference>
<dbReference type="Proteomes" id="UP000634668">
    <property type="component" value="Unassembled WGS sequence"/>
</dbReference>
<dbReference type="GO" id="GO:0006207">
    <property type="term" value="P:'de novo' pyrimidine nucleobase biosynthetic process"/>
    <property type="evidence" value="ECO:0007669"/>
    <property type="project" value="InterPro"/>
</dbReference>
<evidence type="ECO:0000256" key="4">
    <source>
        <dbReference type="ARBA" id="ARBA00012890"/>
    </source>
</evidence>
<dbReference type="EC" id="4.1.2.43" evidence="4"/>
<dbReference type="NCBIfam" id="TIGR03128">
    <property type="entry name" value="RuMP_HxlA"/>
    <property type="match status" value="1"/>
</dbReference>
<evidence type="ECO:0000256" key="1">
    <source>
        <dbReference type="ARBA" id="ARBA00000718"/>
    </source>
</evidence>
<dbReference type="InterPro" id="IPR001754">
    <property type="entry name" value="OMPdeCOase_dom"/>
</dbReference>
<evidence type="ECO:0000256" key="2">
    <source>
        <dbReference type="ARBA" id="ARBA00005014"/>
    </source>
</evidence>
<comment type="catalytic activity">
    <reaction evidence="1">
        <text>D-ribulose 5-phosphate + formaldehyde = D-arabino-hex-3-ulose 6-phosphate</text>
        <dbReference type="Rhea" id="RHEA:25201"/>
        <dbReference type="ChEBI" id="CHEBI:16842"/>
        <dbReference type="ChEBI" id="CHEBI:58121"/>
        <dbReference type="ChEBI" id="CHEBI:58542"/>
        <dbReference type="EC" id="4.1.2.43"/>
    </reaction>
</comment>
<evidence type="ECO:0000256" key="6">
    <source>
        <dbReference type="ARBA" id="ARBA00023277"/>
    </source>
</evidence>
<name>A0A918J1V6_9FLAO</name>
<dbReference type="FunFam" id="3.20.20.70:FF:000022">
    <property type="entry name" value="3-keto-L-gulonate-6-phosphate decarboxylase UlaD"/>
    <property type="match status" value="1"/>
</dbReference>
<dbReference type="GO" id="GO:0004590">
    <property type="term" value="F:orotidine-5'-phosphate decarboxylase activity"/>
    <property type="evidence" value="ECO:0007669"/>
    <property type="project" value="InterPro"/>
</dbReference>
<evidence type="ECO:0000256" key="5">
    <source>
        <dbReference type="ARBA" id="ARBA00023239"/>
    </source>
</evidence>
<comment type="similarity">
    <text evidence="3">Belongs to the HPS/KGPDC family. HPS subfamily.</text>
</comment>
<gene>
    <name evidence="8" type="ORF">GCM10007383_29070</name>
</gene>
<proteinExistence type="inferred from homology"/>
<evidence type="ECO:0000313" key="8">
    <source>
        <dbReference type="EMBL" id="GGW42647.1"/>
    </source>
</evidence>
<dbReference type="InterPro" id="IPR011060">
    <property type="entry name" value="RibuloseP-bd_barrel"/>
</dbReference>
<dbReference type="GO" id="GO:0019854">
    <property type="term" value="P:L-ascorbic acid catabolic process"/>
    <property type="evidence" value="ECO:0007669"/>
    <property type="project" value="TreeGrafter"/>
</dbReference>
<dbReference type="SMART" id="SM00934">
    <property type="entry name" value="OMPdecase"/>
    <property type="match status" value="1"/>
</dbReference>
<dbReference type="PANTHER" id="PTHR35039">
    <property type="entry name" value="3-KETO-L-GULONATE-6-PHOSPHATE DECARBOXYLASE SGBH-RELATED"/>
    <property type="match status" value="1"/>
</dbReference>
<dbReference type="PANTHER" id="PTHR35039:SF3">
    <property type="entry name" value="3-KETO-L-GULONATE-6-PHOSPHATE DECARBOXYLASE SGBH-RELATED"/>
    <property type="match status" value="1"/>
</dbReference>
<dbReference type="Pfam" id="PF00215">
    <property type="entry name" value="OMPdecase"/>
    <property type="match status" value="1"/>
</dbReference>
<keyword evidence="5" id="KW-0456">Lyase</keyword>
<dbReference type="EMBL" id="BMWP01000022">
    <property type="protein sequence ID" value="GGW42647.1"/>
    <property type="molecule type" value="Genomic_DNA"/>
</dbReference>
<dbReference type="SUPFAM" id="SSF51366">
    <property type="entry name" value="Ribulose-phoshate binding barrel"/>
    <property type="match status" value="1"/>
</dbReference>
<dbReference type="Gene3D" id="3.20.20.70">
    <property type="entry name" value="Aldolase class I"/>
    <property type="match status" value="1"/>
</dbReference>
<dbReference type="InterPro" id="IPR013785">
    <property type="entry name" value="Aldolase_TIM"/>
</dbReference>
<reference evidence="8" key="2">
    <citation type="submission" date="2020-09" db="EMBL/GenBank/DDBJ databases">
        <authorList>
            <person name="Sun Q."/>
            <person name="Kim S."/>
        </authorList>
    </citation>
    <scope>NUCLEOTIDE SEQUENCE</scope>
    <source>
        <strain evidence="8">KCTC 12113</strain>
    </source>
</reference>
<feature type="domain" description="Orotidine 5'-phosphate decarboxylase" evidence="7">
    <location>
        <begin position="3"/>
        <end position="203"/>
    </location>
</feature>
<dbReference type="InterPro" id="IPR041710">
    <property type="entry name" value="HPS/KGPDC"/>
</dbReference>